<dbReference type="KEGG" id="fln:FLA_1779"/>
<evidence type="ECO:0000313" key="2">
    <source>
        <dbReference type="Proteomes" id="UP000186917"/>
    </source>
</evidence>
<reference evidence="2" key="1">
    <citation type="submission" date="2017-01" db="EMBL/GenBank/DDBJ databases">
        <authorList>
            <person name="Varghese N."/>
            <person name="Submissions S."/>
        </authorList>
    </citation>
    <scope>NUCLEOTIDE SEQUENCE [LARGE SCALE GENOMIC DNA]</scope>
    <source>
        <strain evidence="2">DSM 21054</strain>
    </source>
</reference>
<name>A0A173ME21_9BACT</name>
<dbReference type="STRING" id="477680.SAMN05421788_10890"/>
<keyword evidence="2" id="KW-1185">Reference proteome</keyword>
<dbReference type="AlphaFoldDB" id="A0A173ME21"/>
<dbReference type="Proteomes" id="UP000186917">
    <property type="component" value="Unassembled WGS sequence"/>
</dbReference>
<accession>A0A173ME21</accession>
<proteinExistence type="predicted"/>
<protein>
    <submittedName>
        <fullName evidence="1">Uncharacterized protein</fullName>
    </submittedName>
</protein>
<sequence>MRKSEIIQQAKRYFGKNTAHKKKTVLGYTFNGKKGREWGAAFKSATTQPFYVKFNLFDDISELIESGEAKQIDWHWTGDLSWTMEVVLNEGITNGYDWDKKLSAKCNGKSRMLKIFISDVIPCYTYNCYYIGFNKKEKLYEEGPLTTLTGREQKIVQNIADMLNSKGLVYVDERFCEKRYEELYSDCNKKGNASFFEAVFTDVHPLVKEVKRFSDYPNVDKKGTTLSWIETYHKNGKLKQRTEHRHTTDNISCTDETRFNERGVLQERVEIKRLPNGDSYEIYFNSKGQIAKVEVIRGQLGRKKRGQFTFDVDEAYQKWENGWKEQEG</sequence>
<gene>
    <name evidence="1" type="ORF">SAMN05421788_10890</name>
</gene>
<evidence type="ECO:0000313" key="1">
    <source>
        <dbReference type="EMBL" id="SIT28680.1"/>
    </source>
</evidence>
<organism evidence="1 2">
    <name type="scientific">Filimonas lacunae</name>
    <dbReference type="NCBI Taxonomy" id="477680"/>
    <lineage>
        <taxon>Bacteria</taxon>
        <taxon>Pseudomonadati</taxon>
        <taxon>Bacteroidota</taxon>
        <taxon>Chitinophagia</taxon>
        <taxon>Chitinophagales</taxon>
        <taxon>Chitinophagaceae</taxon>
        <taxon>Filimonas</taxon>
    </lineage>
</organism>
<dbReference type="EMBL" id="FTOR01000008">
    <property type="protein sequence ID" value="SIT28680.1"/>
    <property type="molecule type" value="Genomic_DNA"/>
</dbReference>
<dbReference type="RefSeq" id="WP_076381124.1">
    <property type="nucleotide sequence ID" value="NZ_AP017422.1"/>
</dbReference>
<dbReference type="OrthoDB" id="3078746at2"/>